<keyword evidence="2" id="KW-0808">Transferase</keyword>
<sequence length="251" mass="28969">MNDRYSRNRLYVTEEEQNQIKDIPILLAGSGIGSNIAECALRFGFENITIIDGDVVENSNLNRQNYTFYDISGYKAETLYNRLKSINPEAKLQFYNEFITEDNLQKIIGKNKIAINALDFTSDIPLRFDKICQKKKLHILHPYNLGWGGLVTVIAPNGLPISSLTNDKNFNELKMVEYVAGYLRFWKQPHEWLENIIEDYKNEKESLPPPQLSIASWTVAAMCTHIMFNIATHKSFKVFPEFYLNTIMQSV</sequence>
<dbReference type="Proteomes" id="UP001168128">
    <property type="component" value="Unassembled WGS sequence"/>
</dbReference>
<dbReference type="Pfam" id="PF00899">
    <property type="entry name" value="ThiF"/>
    <property type="match status" value="1"/>
</dbReference>
<dbReference type="InterPro" id="IPR045886">
    <property type="entry name" value="ThiF/MoeB/HesA"/>
</dbReference>
<organism evidence="2 3">
    <name type="scientific">Chryseobacterium urinae</name>
    <dbReference type="NCBI Taxonomy" id="3058400"/>
    <lineage>
        <taxon>Bacteria</taxon>
        <taxon>Pseudomonadati</taxon>
        <taxon>Bacteroidota</taxon>
        <taxon>Flavobacteriia</taxon>
        <taxon>Flavobacteriales</taxon>
        <taxon>Weeksellaceae</taxon>
        <taxon>Chryseobacterium group</taxon>
        <taxon>Chryseobacterium</taxon>
    </lineage>
</organism>
<dbReference type="Gene3D" id="3.40.50.720">
    <property type="entry name" value="NAD(P)-binding Rossmann-like Domain"/>
    <property type="match status" value="1"/>
</dbReference>
<gene>
    <name evidence="2" type="ORF">QWT87_15830</name>
</gene>
<comment type="caution">
    <text evidence="2">The sequence shown here is derived from an EMBL/GenBank/DDBJ whole genome shotgun (WGS) entry which is preliminary data.</text>
</comment>
<name>A0ABT8U5K1_9FLAO</name>
<dbReference type="EMBL" id="JAULSJ010000027">
    <property type="protein sequence ID" value="MDO3426358.1"/>
    <property type="molecule type" value="Genomic_DNA"/>
</dbReference>
<dbReference type="PANTHER" id="PTHR43267:SF1">
    <property type="entry name" value="TRNA THREONYLCARBAMOYLADENOSINE DEHYDRATASE"/>
    <property type="match status" value="1"/>
</dbReference>
<reference evidence="2" key="1">
    <citation type="submission" date="2023-07" db="EMBL/GenBank/DDBJ databases">
        <title>AMR profile of multidrug- resistance Chryseobacterium gambrini related strain.</title>
        <authorList>
            <person name="Kirdat K."/>
            <person name="Bhatt A."/>
            <person name="Kuyare S."/>
            <person name="Yadav A."/>
        </authorList>
    </citation>
    <scope>NUCLEOTIDE SEQUENCE</scope>
    <source>
        <strain evidence="2">APV-1</strain>
    </source>
</reference>
<dbReference type="InterPro" id="IPR000594">
    <property type="entry name" value="ThiF_NAD_FAD-bd"/>
</dbReference>
<evidence type="ECO:0000259" key="1">
    <source>
        <dbReference type="Pfam" id="PF00899"/>
    </source>
</evidence>
<dbReference type="InterPro" id="IPR035985">
    <property type="entry name" value="Ubiquitin-activating_enz"/>
</dbReference>
<proteinExistence type="predicted"/>
<dbReference type="RefSeq" id="WP_108411077.1">
    <property type="nucleotide sequence ID" value="NZ_JAULSJ010000027.1"/>
</dbReference>
<evidence type="ECO:0000313" key="2">
    <source>
        <dbReference type="EMBL" id="MDO3426358.1"/>
    </source>
</evidence>
<dbReference type="CDD" id="cd01483">
    <property type="entry name" value="E1_enzyme_family"/>
    <property type="match status" value="1"/>
</dbReference>
<keyword evidence="2" id="KW-0548">Nucleotidyltransferase</keyword>
<dbReference type="GO" id="GO:0016779">
    <property type="term" value="F:nucleotidyltransferase activity"/>
    <property type="evidence" value="ECO:0007669"/>
    <property type="project" value="UniProtKB-KW"/>
</dbReference>
<accession>A0ABT8U5K1</accession>
<dbReference type="PANTHER" id="PTHR43267">
    <property type="entry name" value="TRNA THREONYLCARBAMOYLADENOSINE DEHYDRATASE"/>
    <property type="match status" value="1"/>
</dbReference>
<feature type="domain" description="THIF-type NAD/FAD binding fold" evidence="1">
    <location>
        <begin position="5"/>
        <end position="175"/>
    </location>
</feature>
<keyword evidence="3" id="KW-1185">Reference proteome</keyword>
<protein>
    <submittedName>
        <fullName evidence="2">ThiF family adenylyltransferase</fullName>
    </submittedName>
</protein>
<evidence type="ECO:0000313" key="3">
    <source>
        <dbReference type="Proteomes" id="UP001168128"/>
    </source>
</evidence>
<dbReference type="SUPFAM" id="SSF69572">
    <property type="entry name" value="Activating enzymes of the ubiquitin-like proteins"/>
    <property type="match status" value="1"/>
</dbReference>